<dbReference type="Gene3D" id="3.30.540.30">
    <property type="match status" value="3"/>
</dbReference>
<dbReference type="GO" id="GO:0006508">
    <property type="term" value="P:proteolysis"/>
    <property type="evidence" value="ECO:0007669"/>
    <property type="project" value="UniProtKB-KW"/>
</dbReference>
<dbReference type="GO" id="GO:0008235">
    <property type="term" value="F:metalloexopeptidase activity"/>
    <property type="evidence" value="ECO:0007669"/>
    <property type="project" value="InterPro"/>
</dbReference>
<evidence type="ECO:0000256" key="2">
    <source>
        <dbReference type="ARBA" id="ARBA00004496"/>
    </source>
</evidence>
<comment type="similarity">
    <text evidence="3 15">Belongs to the peptidase M49 family.</text>
</comment>
<keyword evidence="9 15" id="KW-0479">Metal-binding</keyword>
<evidence type="ECO:0000256" key="7">
    <source>
        <dbReference type="ARBA" id="ARBA00022490"/>
    </source>
</evidence>
<dbReference type="GO" id="GO:0004177">
    <property type="term" value="F:aminopeptidase activity"/>
    <property type="evidence" value="ECO:0007669"/>
    <property type="project" value="UniProtKB-KW"/>
</dbReference>
<reference evidence="19" key="1">
    <citation type="submission" date="2016-04" db="UniProtKB">
        <authorList>
            <consortium name="WormBaseParasite"/>
        </authorList>
    </citation>
    <scope>IDENTIFICATION</scope>
</reference>
<dbReference type="PANTHER" id="PTHR23422">
    <property type="entry name" value="DIPEPTIDYL PEPTIDASE III-RELATED"/>
    <property type="match status" value="1"/>
</dbReference>
<evidence type="ECO:0000256" key="6">
    <source>
        <dbReference type="ARBA" id="ARBA00022438"/>
    </source>
</evidence>
<dbReference type="FunFam" id="3.30.540.30:FF:000001">
    <property type="entry name" value="Dipeptidyl peptidase 3"/>
    <property type="match status" value="1"/>
</dbReference>
<organism evidence="18 19">
    <name type="scientific">Syphacia muris</name>
    <dbReference type="NCBI Taxonomy" id="451379"/>
    <lineage>
        <taxon>Eukaryota</taxon>
        <taxon>Metazoa</taxon>
        <taxon>Ecdysozoa</taxon>
        <taxon>Nematoda</taxon>
        <taxon>Chromadorea</taxon>
        <taxon>Rhabditida</taxon>
        <taxon>Spirurina</taxon>
        <taxon>Oxyuridomorpha</taxon>
        <taxon>Oxyuroidea</taxon>
        <taxon>Oxyuridae</taxon>
        <taxon>Syphacia</taxon>
    </lineage>
</organism>
<protein>
    <recommendedName>
        <fullName evidence="5 15">Dipeptidyl peptidase 3</fullName>
        <ecNumber evidence="4 15">3.4.14.4</ecNumber>
    </recommendedName>
    <alternativeName>
        <fullName evidence="13 15">Dipeptidyl aminopeptidase III</fullName>
    </alternativeName>
    <alternativeName>
        <fullName evidence="14 15">Dipeptidyl peptidase III</fullName>
    </alternativeName>
</protein>
<evidence type="ECO:0000256" key="15">
    <source>
        <dbReference type="PIRNR" id="PIRNR007828"/>
    </source>
</evidence>
<keyword evidence="6 15" id="KW-0031">Aminopeptidase</keyword>
<dbReference type="FunFam" id="3.30.540.30:FF:000002">
    <property type="entry name" value="Dipeptidyl peptidase 3"/>
    <property type="match status" value="1"/>
</dbReference>
<keyword evidence="10 15" id="KW-0378">Hydrolase</keyword>
<evidence type="ECO:0000256" key="3">
    <source>
        <dbReference type="ARBA" id="ARBA00010200"/>
    </source>
</evidence>
<keyword evidence="7 15" id="KW-0963">Cytoplasm</keyword>
<evidence type="ECO:0000256" key="8">
    <source>
        <dbReference type="ARBA" id="ARBA00022670"/>
    </source>
</evidence>
<dbReference type="STRING" id="451379.A0A0N5AXJ5"/>
<dbReference type="PIRSF" id="PIRSF007828">
    <property type="entry name" value="Dipeptidyl-peptidase_III"/>
    <property type="match status" value="1"/>
</dbReference>
<sequence>MDQYKTFFRAQKSSSNARTTMDKDKDLYSYPSNTPVCALNCERAFAGLTSKEKFYAHYMLKASFTGSLITYCQTSPESPALFVILYNLFKAELDANNSLELLQKKALDDFKWTDEEYKSFLAFAAAFFANSGNYKSFGDTKIVPRMDEEKFHKFIKSSLAAKKCNRFLEVYSGIEKRIFDLSPKYRNLELPNKGVTCYYSSNVTKEDTDFVGRYCQTKKLEGWNTRLVKEEDGNKVTYRLRLASIDCEEKEVSKEVFEGRTIIIERCDYGPLLKLTNDSLRKALEYVANENETKMITNYIKHFETGKLEYHKDASRFWIKDVQPIIESYIGFIENYRDPVGIRSEFEGFVAAVDKETSKKLQLLVSNAEEILKRLPWEKGYEKDVFLKPDFTALDVIGFGGSGVPAGINIPNYDEIRQDEGFKNVSLGNVIGALPKQKINFLDAEDEALFKKYHKESFEVQVGLHELLGHGSGKLLQRMSDGTYNFDRNLKDMITGKPVSSWYEPGETWSTKFGALSSAYEECRAEAVGYFLCTYPDIMKIFGYEGELGDTVKYVNWMSEIRAGLVALEFYAPDVKKWGQAHCFARFTLLRVCLEAGNDFVKITETVGSDGKPDLLFKLDKNKIDSVGKPAVGAFLKKLQAYKSTGNFVEGSQFFNGIGSVTDEHLRWREILINRRQPRRLLVQHNTELKDGKVDLKLYPETLEGIVQSVCDRFTAEDVKSLLAVWERDRHLFDL</sequence>
<evidence type="ECO:0000256" key="5">
    <source>
        <dbReference type="ARBA" id="ARBA00014713"/>
    </source>
</evidence>
<dbReference type="AlphaFoldDB" id="A0A0N5AXJ5"/>
<feature type="binding site" evidence="17">
    <location>
        <position position="465"/>
    </location>
    <ligand>
        <name>Zn(2+)</name>
        <dbReference type="ChEBI" id="CHEBI:29105"/>
        <note>catalytic</note>
    </ligand>
</feature>
<dbReference type="Proteomes" id="UP000046393">
    <property type="component" value="Unplaced"/>
</dbReference>
<dbReference type="Pfam" id="PF03571">
    <property type="entry name" value="Peptidase_M49"/>
    <property type="match status" value="1"/>
</dbReference>
<evidence type="ECO:0000256" key="16">
    <source>
        <dbReference type="PIRSR" id="PIRSR007828-1"/>
    </source>
</evidence>
<keyword evidence="18" id="KW-1185">Reference proteome</keyword>
<dbReference type="InterPro" id="IPR005317">
    <property type="entry name" value="Dipeptidyl-peptase3"/>
</dbReference>
<accession>A0A0N5AXJ5</accession>
<keyword evidence="12 15" id="KW-0482">Metalloprotease</keyword>
<evidence type="ECO:0000256" key="1">
    <source>
        <dbReference type="ARBA" id="ARBA00001336"/>
    </source>
</evidence>
<evidence type="ECO:0000256" key="12">
    <source>
        <dbReference type="ARBA" id="ARBA00023049"/>
    </source>
</evidence>
<evidence type="ECO:0000256" key="11">
    <source>
        <dbReference type="ARBA" id="ARBA00022833"/>
    </source>
</evidence>
<evidence type="ECO:0000313" key="18">
    <source>
        <dbReference type="Proteomes" id="UP000046393"/>
    </source>
</evidence>
<feature type="active site" evidence="16">
    <location>
        <position position="466"/>
    </location>
</feature>
<evidence type="ECO:0000256" key="10">
    <source>
        <dbReference type="ARBA" id="ARBA00022801"/>
    </source>
</evidence>
<dbReference type="EC" id="3.4.14.4" evidence="4 15"/>
<evidence type="ECO:0000256" key="17">
    <source>
        <dbReference type="PIRSR" id="PIRSR007828-2"/>
    </source>
</evidence>
<dbReference type="GO" id="GO:0008239">
    <property type="term" value="F:dipeptidyl-peptidase activity"/>
    <property type="evidence" value="ECO:0007669"/>
    <property type="project" value="UniProtKB-UniRule"/>
</dbReference>
<evidence type="ECO:0000256" key="14">
    <source>
        <dbReference type="ARBA" id="ARBA00032119"/>
    </source>
</evidence>
<keyword evidence="8 15" id="KW-0645">Protease</keyword>
<evidence type="ECO:0000256" key="4">
    <source>
        <dbReference type="ARBA" id="ARBA00012063"/>
    </source>
</evidence>
<comment type="cofactor">
    <cofactor evidence="15 17">
        <name>Zn(2+)</name>
        <dbReference type="ChEBI" id="CHEBI:29105"/>
    </cofactor>
    <text evidence="15 17">Binds 1 zinc ion per subunit.</text>
</comment>
<evidence type="ECO:0000256" key="9">
    <source>
        <dbReference type="ARBA" id="ARBA00022723"/>
    </source>
</evidence>
<name>A0A0N5AXJ5_9BILA</name>
<dbReference type="InterPro" id="IPR039461">
    <property type="entry name" value="Peptidase_M49"/>
</dbReference>
<comment type="subcellular location">
    <subcellularLocation>
        <location evidence="2">Cytoplasm</location>
    </subcellularLocation>
</comment>
<dbReference type="GO" id="GO:0005737">
    <property type="term" value="C:cytoplasm"/>
    <property type="evidence" value="ECO:0007669"/>
    <property type="project" value="UniProtKB-SubCell"/>
</dbReference>
<dbReference type="GO" id="GO:0046872">
    <property type="term" value="F:metal ion binding"/>
    <property type="evidence" value="ECO:0007669"/>
    <property type="project" value="UniProtKB-KW"/>
</dbReference>
<dbReference type="PANTHER" id="PTHR23422:SF11">
    <property type="entry name" value="DIPEPTIDYL PEPTIDASE 3"/>
    <property type="match status" value="1"/>
</dbReference>
<feature type="binding site" evidence="17">
    <location>
        <position position="522"/>
    </location>
    <ligand>
        <name>Zn(2+)</name>
        <dbReference type="ChEBI" id="CHEBI:29105"/>
        <note>catalytic</note>
    </ligand>
</feature>
<evidence type="ECO:0000256" key="13">
    <source>
        <dbReference type="ARBA" id="ARBA00031288"/>
    </source>
</evidence>
<feature type="binding site" evidence="17">
    <location>
        <position position="470"/>
    </location>
    <ligand>
        <name>Zn(2+)</name>
        <dbReference type="ChEBI" id="CHEBI:29105"/>
        <note>catalytic</note>
    </ligand>
</feature>
<proteinExistence type="inferred from homology"/>
<dbReference type="WBParaSite" id="SMUV_0000967401-mRNA-1">
    <property type="protein sequence ID" value="SMUV_0000967401-mRNA-1"/>
    <property type="gene ID" value="SMUV_0000967401"/>
</dbReference>
<keyword evidence="11 15" id="KW-0862">Zinc</keyword>
<evidence type="ECO:0000313" key="19">
    <source>
        <dbReference type="WBParaSite" id="SMUV_0000967401-mRNA-1"/>
    </source>
</evidence>
<comment type="catalytic activity">
    <reaction evidence="1 15">
        <text>Release of an N-terminal dipeptide from a peptide comprising four or more residues, with broad specificity. Also acts on dipeptidyl 2-naphthylamides.</text>
        <dbReference type="EC" id="3.4.14.4"/>
    </reaction>
</comment>